<name>A0ABQ0H0U8_9HYPH</name>
<evidence type="ECO:0000313" key="1">
    <source>
        <dbReference type="EMBL" id="GAB1582552.1"/>
    </source>
</evidence>
<keyword evidence="2" id="KW-1185">Reference proteome</keyword>
<organism evidence="1 2">
    <name type="scientific">Phyllobacterium phragmitis</name>
    <dbReference type="NCBI Taxonomy" id="2670329"/>
    <lineage>
        <taxon>Bacteria</taxon>
        <taxon>Pseudomonadati</taxon>
        <taxon>Pseudomonadota</taxon>
        <taxon>Alphaproteobacteria</taxon>
        <taxon>Hyphomicrobiales</taxon>
        <taxon>Phyllobacteriaceae</taxon>
        <taxon>Phyllobacterium</taxon>
    </lineage>
</organism>
<evidence type="ECO:0000313" key="2">
    <source>
        <dbReference type="Proteomes" id="UP001628091"/>
    </source>
</evidence>
<gene>
    <name evidence="1" type="ORF">PPNSA23_24950</name>
</gene>
<proteinExistence type="predicted"/>
<reference evidence="1 2" key="1">
    <citation type="submission" date="2024-10" db="EMBL/GenBank/DDBJ databases">
        <title>Isolation, draft genome sequencing and identification of Phyllobacterium sp. NSA23, isolated from leaf soil.</title>
        <authorList>
            <person name="Akita H."/>
        </authorList>
    </citation>
    <scope>NUCLEOTIDE SEQUENCE [LARGE SCALE GENOMIC DNA]</scope>
    <source>
        <strain evidence="1 2">NSA23</strain>
    </source>
</reference>
<comment type="caution">
    <text evidence="1">The sequence shown here is derived from an EMBL/GenBank/DDBJ whole genome shotgun (WGS) entry which is preliminary data.</text>
</comment>
<accession>A0ABQ0H0U8</accession>
<sequence length="62" mass="6713">MKMAECTNIRQSGFPSARSTIAGSSMANAITRPKRAQMLLTVRKMGEIPDWLGLVSIGAFIT</sequence>
<dbReference type="EMBL" id="BAAFZP010000001">
    <property type="protein sequence ID" value="GAB1582552.1"/>
    <property type="molecule type" value="Genomic_DNA"/>
</dbReference>
<dbReference type="Proteomes" id="UP001628091">
    <property type="component" value="Unassembled WGS sequence"/>
</dbReference>
<protein>
    <submittedName>
        <fullName evidence="1">Uncharacterized protein</fullName>
    </submittedName>
</protein>